<proteinExistence type="inferred from homology"/>
<keyword evidence="5" id="KW-0833">Ubl conjugation pathway</keyword>
<feature type="transmembrane region" description="Helical" evidence="12">
    <location>
        <begin position="6"/>
        <end position="25"/>
    </location>
</feature>
<evidence type="ECO:0000256" key="12">
    <source>
        <dbReference type="SAM" id="Phobius"/>
    </source>
</evidence>
<dbReference type="EMBL" id="NBAG03000240">
    <property type="protein sequence ID" value="PNI64865.1"/>
    <property type="molecule type" value="Genomic_DNA"/>
</dbReference>
<dbReference type="AlphaFoldDB" id="A0A2J8MZD5"/>
<comment type="similarity">
    <text evidence="2">Belongs to the peptidase C19 family.</text>
</comment>
<dbReference type="Pfam" id="PF00443">
    <property type="entry name" value="UCH"/>
    <property type="match status" value="1"/>
</dbReference>
<evidence type="ECO:0000256" key="6">
    <source>
        <dbReference type="ARBA" id="ARBA00022801"/>
    </source>
</evidence>
<evidence type="ECO:0000256" key="10">
    <source>
        <dbReference type="ARBA" id="ARBA00042421"/>
    </source>
</evidence>
<evidence type="ECO:0000313" key="15">
    <source>
        <dbReference type="Proteomes" id="UP000236370"/>
    </source>
</evidence>
<keyword evidence="12" id="KW-0812">Transmembrane</keyword>
<dbReference type="GO" id="GO:0006508">
    <property type="term" value="P:proteolysis"/>
    <property type="evidence" value="ECO:0007669"/>
    <property type="project" value="UniProtKB-KW"/>
</dbReference>
<dbReference type="GO" id="GO:0004843">
    <property type="term" value="F:cysteine-type deubiquitinase activity"/>
    <property type="evidence" value="ECO:0007669"/>
    <property type="project" value="UniProtKB-EC"/>
</dbReference>
<organism evidence="14 15">
    <name type="scientific">Pan troglodytes</name>
    <name type="common">Chimpanzee</name>
    <dbReference type="NCBI Taxonomy" id="9598"/>
    <lineage>
        <taxon>Eukaryota</taxon>
        <taxon>Metazoa</taxon>
        <taxon>Chordata</taxon>
        <taxon>Craniata</taxon>
        <taxon>Vertebrata</taxon>
        <taxon>Euteleostomi</taxon>
        <taxon>Mammalia</taxon>
        <taxon>Eutheria</taxon>
        <taxon>Euarchontoglires</taxon>
        <taxon>Primates</taxon>
        <taxon>Haplorrhini</taxon>
        <taxon>Catarrhini</taxon>
        <taxon>Hominidae</taxon>
        <taxon>Pan</taxon>
    </lineage>
</organism>
<accession>A0A2J8MZD5</accession>
<feature type="non-terminal residue" evidence="14">
    <location>
        <position position="177"/>
    </location>
</feature>
<feature type="domain" description="USP" evidence="13">
    <location>
        <begin position="37"/>
        <end position="177"/>
    </location>
</feature>
<dbReference type="GO" id="GO:0016579">
    <property type="term" value="P:protein deubiquitination"/>
    <property type="evidence" value="ECO:0007669"/>
    <property type="project" value="InterPro"/>
</dbReference>
<reference evidence="14 15" key="1">
    <citation type="submission" date="2017-12" db="EMBL/GenBank/DDBJ databases">
        <title>High-resolution comparative analysis of great ape genomes.</title>
        <authorList>
            <person name="Pollen A."/>
            <person name="Hastie A."/>
            <person name="Hormozdiari F."/>
            <person name="Dougherty M."/>
            <person name="Liu R."/>
            <person name="Chaisson M."/>
            <person name="Hoppe E."/>
            <person name="Hill C."/>
            <person name="Pang A."/>
            <person name="Hillier L."/>
            <person name="Baker C."/>
            <person name="Armstrong J."/>
            <person name="Shendure J."/>
            <person name="Paten B."/>
            <person name="Wilson R."/>
            <person name="Chao H."/>
            <person name="Schneider V."/>
            <person name="Ventura M."/>
            <person name="Kronenberg Z."/>
            <person name="Murali S."/>
            <person name="Gordon D."/>
            <person name="Cantsilieris S."/>
            <person name="Munson K."/>
            <person name="Nelson B."/>
            <person name="Raja A."/>
            <person name="Underwood J."/>
            <person name="Diekhans M."/>
            <person name="Fiddes I."/>
            <person name="Haussler D."/>
            <person name="Eichler E."/>
        </authorList>
    </citation>
    <scope>NUCLEOTIDE SEQUENCE [LARGE SCALE GENOMIC DNA]</scope>
    <source>
        <strain evidence="14">Yerkes chimp pedigree #C0471</strain>
    </source>
</reference>
<comment type="caution">
    <text evidence="14">The sequence shown here is derived from an EMBL/GenBank/DDBJ whole genome shotgun (WGS) entry which is preliminary data.</text>
</comment>
<dbReference type="EC" id="3.4.19.12" evidence="3"/>
<dbReference type="Gene3D" id="3.90.70.10">
    <property type="entry name" value="Cysteine proteinases"/>
    <property type="match status" value="1"/>
</dbReference>
<evidence type="ECO:0000256" key="1">
    <source>
        <dbReference type="ARBA" id="ARBA00000707"/>
    </source>
</evidence>
<keyword evidence="12" id="KW-0472">Membrane</keyword>
<keyword evidence="4" id="KW-0645">Protease</keyword>
<dbReference type="SMR" id="A0A2J8MZD5"/>
<evidence type="ECO:0000256" key="8">
    <source>
        <dbReference type="ARBA" id="ARBA00039426"/>
    </source>
</evidence>
<dbReference type="InterPro" id="IPR038765">
    <property type="entry name" value="Papain-like_cys_pep_sf"/>
</dbReference>
<keyword evidence="6" id="KW-0378">Hydrolase</keyword>
<dbReference type="PANTHER" id="PTHR24006">
    <property type="entry name" value="UBIQUITIN CARBOXYL-TERMINAL HYDROLASE"/>
    <property type="match status" value="1"/>
</dbReference>
<gene>
    <name evidence="14" type="ORF">CK820_G0015966</name>
</gene>
<dbReference type="PROSITE" id="PS00972">
    <property type="entry name" value="USP_1"/>
    <property type="match status" value="1"/>
</dbReference>
<evidence type="ECO:0000256" key="2">
    <source>
        <dbReference type="ARBA" id="ARBA00009085"/>
    </source>
</evidence>
<evidence type="ECO:0000256" key="5">
    <source>
        <dbReference type="ARBA" id="ARBA00022786"/>
    </source>
</evidence>
<dbReference type="InterPro" id="IPR018200">
    <property type="entry name" value="USP_CS"/>
</dbReference>
<dbReference type="Proteomes" id="UP000236370">
    <property type="component" value="Unassembled WGS sequence"/>
</dbReference>
<name>A0A2J8MZD5_PANTR</name>
<dbReference type="InterPro" id="IPR050164">
    <property type="entry name" value="Peptidase_C19"/>
</dbReference>
<evidence type="ECO:0000256" key="3">
    <source>
        <dbReference type="ARBA" id="ARBA00012759"/>
    </source>
</evidence>
<dbReference type="InterPro" id="IPR001394">
    <property type="entry name" value="Peptidase_C19_UCH"/>
</dbReference>
<sequence length="177" mass="20242">MKNWGVIGGIAAALAAGIYVIWGPITERKKRRKGLVPGLVNLGNTCFMNSLLQGLSACPAFIRWLEEFTSQYSRDQKEPPSHQYLSLTLLHLLKALSCQEVTDDEVLDASCLLDVLRMYRWQISSFEEQDAHELFHVITSSLEDERDRQPRVTHLFDVHSLEQQSEITPKQITCRTR</sequence>
<evidence type="ECO:0000259" key="13">
    <source>
        <dbReference type="PROSITE" id="PS50235"/>
    </source>
</evidence>
<dbReference type="SUPFAM" id="SSF54001">
    <property type="entry name" value="Cysteine proteinases"/>
    <property type="match status" value="1"/>
</dbReference>
<keyword evidence="12" id="KW-1133">Transmembrane helix</keyword>
<keyword evidence="7" id="KW-0788">Thiol protease</keyword>
<comment type="catalytic activity">
    <reaction evidence="1">
        <text>Thiol-dependent hydrolysis of ester, thioester, amide, peptide and isopeptide bonds formed by the C-terminal Gly of ubiquitin (a 76-residue protein attached to proteins as an intracellular targeting signal).</text>
        <dbReference type="EC" id="3.4.19.12"/>
    </reaction>
</comment>
<evidence type="ECO:0000256" key="4">
    <source>
        <dbReference type="ARBA" id="ARBA00022670"/>
    </source>
</evidence>
<protein>
    <recommendedName>
        <fullName evidence="8">Ubiquitin carboxyl-terminal hydrolase 30</fullName>
        <ecNumber evidence="3">3.4.19.12</ecNumber>
    </recommendedName>
    <alternativeName>
        <fullName evidence="10">Deubiquitinating enzyme 30</fullName>
    </alternativeName>
    <alternativeName>
        <fullName evidence="9">Ubiquitin thioesterase 30</fullName>
    </alternativeName>
    <alternativeName>
        <fullName evidence="11">Ubiquitin-specific-processing protease 30</fullName>
    </alternativeName>
</protein>
<evidence type="ECO:0000313" key="14">
    <source>
        <dbReference type="EMBL" id="PNI64865.1"/>
    </source>
</evidence>
<evidence type="ECO:0000256" key="11">
    <source>
        <dbReference type="ARBA" id="ARBA00043004"/>
    </source>
</evidence>
<evidence type="ECO:0000256" key="9">
    <source>
        <dbReference type="ARBA" id="ARBA00041286"/>
    </source>
</evidence>
<dbReference type="InterPro" id="IPR028889">
    <property type="entry name" value="USP"/>
</dbReference>
<dbReference type="PROSITE" id="PS50235">
    <property type="entry name" value="USP_3"/>
    <property type="match status" value="1"/>
</dbReference>
<evidence type="ECO:0000256" key="7">
    <source>
        <dbReference type="ARBA" id="ARBA00022807"/>
    </source>
</evidence>
<dbReference type="PANTHER" id="PTHR24006:SF888">
    <property type="entry name" value="UBIQUITIN CARBOXYL-TERMINAL HYDROLASE 30"/>
    <property type="match status" value="1"/>
</dbReference>